<evidence type="ECO:0000313" key="3">
    <source>
        <dbReference type="Proteomes" id="UP000008805"/>
    </source>
</evidence>
<organism evidence="2 3">
    <name type="scientific">Gordonibacter pamelaeae 7-10-1-b</name>
    <dbReference type="NCBI Taxonomy" id="657308"/>
    <lineage>
        <taxon>Bacteria</taxon>
        <taxon>Bacillati</taxon>
        <taxon>Actinomycetota</taxon>
        <taxon>Coriobacteriia</taxon>
        <taxon>Eggerthellales</taxon>
        <taxon>Eggerthellaceae</taxon>
        <taxon>Gordonibacter</taxon>
    </lineage>
</organism>
<proteinExistence type="predicted"/>
<keyword evidence="1" id="KW-0812">Transmembrane</keyword>
<dbReference type="HOGENOM" id="CLU_216344_0_0_11"/>
<reference evidence="2 3" key="1">
    <citation type="submission" date="2010-03" db="EMBL/GenBank/DDBJ databases">
        <title>The genome sequence of Gordonibacter pamelaeae 7-10-1-bT.</title>
        <authorList>
            <consortium name="metaHIT consortium -- http://www.metahit.eu/"/>
            <person name="Pajon A."/>
            <person name="Turner K."/>
            <person name="Parkhill J."/>
            <person name="Timmis K."/>
            <person name="Oxley A."/>
            <person name="Wurdemann D."/>
        </authorList>
    </citation>
    <scope>NUCLEOTIDE SEQUENCE [LARGE SCALE GENOMIC DNA]</scope>
    <source>
        <strain evidence="3">7-10-1-b</strain>
    </source>
</reference>
<reference evidence="2 3" key="2">
    <citation type="submission" date="2010-03" db="EMBL/GenBank/DDBJ databases">
        <authorList>
            <person name="Pajon A."/>
        </authorList>
    </citation>
    <scope>NUCLEOTIDE SEQUENCE [LARGE SCALE GENOMIC DNA]</scope>
    <source>
        <strain evidence="3">7-10-1-b</strain>
    </source>
</reference>
<dbReference type="RefSeq" id="WP_015540054.1">
    <property type="nucleotide sequence ID" value="NC_021021.1"/>
</dbReference>
<gene>
    <name evidence="2" type="ORF">GPA_26290</name>
</gene>
<keyword evidence="1" id="KW-0472">Membrane</keyword>
<keyword evidence="1" id="KW-1133">Transmembrane helix</keyword>
<evidence type="ECO:0000313" key="2">
    <source>
        <dbReference type="EMBL" id="CBL04710.1"/>
    </source>
</evidence>
<protein>
    <submittedName>
        <fullName evidence="2">Uncharacterized protein</fullName>
    </submittedName>
</protein>
<dbReference type="KEGG" id="gpa:GPA_26290"/>
<dbReference type="AlphaFoldDB" id="D6EAG3"/>
<evidence type="ECO:0000256" key="1">
    <source>
        <dbReference type="SAM" id="Phobius"/>
    </source>
</evidence>
<name>D6EAG3_9ACTN</name>
<feature type="transmembrane region" description="Helical" evidence="1">
    <location>
        <begin position="6"/>
        <end position="27"/>
    </location>
</feature>
<sequence length="48" mass="5350">MSIECALEILYAAAAVATIAGFVLAVWEYKRRDDVGRGGDPEHKEDRR</sequence>
<keyword evidence="3" id="KW-1185">Reference proteome</keyword>
<dbReference type="EMBL" id="FP929047">
    <property type="protein sequence ID" value="CBL04710.1"/>
    <property type="molecule type" value="Genomic_DNA"/>
</dbReference>
<accession>D6EAG3</accession>
<dbReference type="Proteomes" id="UP000008805">
    <property type="component" value="Chromosome"/>
</dbReference>